<protein>
    <submittedName>
        <fullName evidence="2">Uncharacterized protein</fullName>
    </submittedName>
</protein>
<sequence length="341" mass="36660">MPPPPATPASSSKFLLSKRQPTQSQQHITPSQTTGGPRQFTATPRFSVSSTPRAAPSQAAQLSTPAILPPRGTSARGRATQDLIDIESSPEPSDAESPSGKERHDGQSQDDLIASFTSESPSEEQGQGGRSPKRRRISVSPVWESSPPHAVHSDTLPERLDIDIEPSFQSSDAEEEYRNSPDSKSLLEPNPRHKNKPTKPSNRPLSSNSRLPQSLLSHNILYQTPFRRNVAGLRTGGDGSEITAAAGNKGLAPEAPSTEGGILVEEVRRGTGFWLVSGRDSEGDDIRTILAGEGRLSGLAERKNSVVSGCIVATLPPMWDVELDGQRWKVVCDWYVASHGG</sequence>
<evidence type="ECO:0000313" key="3">
    <source>
        <dbReference type="Proteomes" id="UP001174691"/>
    </source>
</evidence>
<evidence type="ECO:0000256" key="1">
    <source>
        <dbReference type="SAM" id="MobiDB-lite"/>
    </source>
</evidence>
<organism evidence="2 3">
    <name type="scientific">Coniochaeta hoffmannii</name>
    <dbReference type="NCBI Taxonomy" id="91930"/>
    <lineage>
        <taxon>Eukaryota</taxon>
        <taxon>Fungi</taxon>
        <taxon>Dikarya</taxon>
        <taxon>Ascomycota</taxon>
        <taxon>Pezizomycotina</taxon>
        <taxon>Sordariomycetes</taxon>
        <taxon>Sordariomycetidae</taxon>
        <taxon>Coniochaetales</taxon>
        <taxon>Coniochaetaceae</taxon>
        <taxon>Coniochaeta</taxon>
    </lineage>
</organism>
<gene>
    <name evidence="2" type="ORF">NKR19_g8197</name>
</gene>
<keyword evidence="3" id="KW-1185">Reference proteome</keyword>
<feature type="compositionally biased region" description="Polar residues" evidence="1">
    <location>
        <begin position="115"/>
        <end position="125"/>
    </location>
</feature>
<comment type="caution">
    <text evidence="2">The sequence shown here is derived from an EMBL/GenBank/DDBJ whole genome shotgun (WGS) entry which is preliminary data.</text>
</comment>
<feature type="region of interest" description="Disordered" evidence="1">
    <location>
        <begin position="1"/>
        <end position="211"/>
    </location>
</feature>
<feature type="compositionally biased region" description="Low complexity" evidence="1">
    <location>
        <begin position="87"/>
        <end position="98"/>
    </location>
</feature>
<name>A0AA38VF27_9PEZI</name>
<feature type="compositionally biased region" description="Polar residues" evidence="1">
    <location>
        <begin position="198"/>
        <end position="211"/>
    </location>
</feature>
<dbReference type="Proteomes" id="UP001174691">
    <property type="component" value="Unassembled WGS sequence"/>
</dbReference>
<dbReference type="EMBL" id="JANBVN010000159">
    <property type="protein sequence ID" value="KAJ9137431.1"/>
    <property type="molecule type" value="Genomic_DNA"/>
</dbReference>
<reference evidence="2" key="1">
    <citation type="submission" date="2022-07" db="EMBL/GenBank/DDBJ databases">
        <title>Fungi with potential for degradation of polypropylene.</title>
        <authorList>
            <person name="Gostincar C."/>
        </authorList>
    </citation>
    <scope>NUCLEOTIDE SEQUENCE</scope>
    <source>
        <strain evidence="2">EXF-13287</strain>
    </source>
</reference>
<feature type="compositionally biased region" description="Polar residues" evidence="1">
    <location>
        <begin position="19"/>
        <end position="64"/>
    </location>
</feature>
<dbReference type="AlphaFoldDB" id="A0AA38VF27"/>
<feature type="compositionally biased region" description="Basic and acidic residues" evidence="1">
    <location>
        <begin position="151"/>
        <end position="162"/>
    </location>
</feature>
<proteinExistence type="predicted"/>
<evidence type="ECO:0000313" key="2">
    <source>
        <dbReference type="EMBL" id="KAJ9137431.1"/>
    </source>
</evidence>
<accession>A0AA38VF27</accession>